<feature type="domain" description="Ion transport" evidence="6">
    <location>
        <begin position="1681"/>
        <end position="1935"/>
    </location>
</feature>
<sequence>MLNSRRSQIPEFNQTFKSQDCSLQTNKMIIQEMYQCGQCFDYPHGICKYCFEHCHKKTRNVYHQQAKLLKLRGNFKCECGLFKHKQKQLVVQPCPLNSQTFCPISNCPTCKTNLCSFCIKNCKHTHKYIPGEDCKCDQLHSKYQLRVHYNEQLKKYNITKTLKYKPEDELVMIKIINALLNNFDLFELLFGELKNTFENIFNELETGDFNQTCIWSQKLIDVQQDEQNLNEKILELFTEKRFPYTEIASIHVFIEQLLIKLKYNLTYLDDKMWQCMTSSQIKFLVSQYHILSQNLQESAKEKLSQLVLKILKIQSIQLKYEFSKFRKIDTLDIENSTPIQRSQIRKYNQCLDNGILQVELTELIKRYYRILFDIEITNPILSKLLIVLLKCVKMGLQTGLLIKTQVVFKVILNLEKLCKDIDYYNQQKNFGQIQRFFTEQMFNLLSKILILTYFQMKDDLFYEILNEQINRNEKRQISLIDKYTASFYFEKKKKNLQIDLFYSGESEKLQIIWRVFINIVINYNLNGQYYNQMMNPQSKLNHIIQIMLRENLFVDTTLRTQIMQLQIEDLLLWKYERLTILNQDFISQVENFKAEWNKYFLNSVEISFEIEEGDLERLLKLCKELLNTKYFRELEKFEANQEKICENQKKKNQSAKNLQEELKQHLKSDMKIIKQTQQVLYEKGLDQIIIRYCQFLIQNQFVKLAQLEIIINITTLMFEILNRMINFNQQLINQIYTVENYQIFQRIAEKELPYYGQCTLRNIIIKFHFDVILKSGFINVYQYCFLNPQFLLQHLINLNEMLDTQYDDCSELTQKHASSILYNKHQIFELLIAILELIIISNEMNHDYLQFHQICENLYNKILPQVLNHSTDIFTKGNQYTPDSSSYDVFINQNQNRYSFMSFTTSLELIQNGISNNQGSPQNQLSQMSFFSINSLNQSLIFQQSFTMKQLNEIFQMQKDLGSQEGLAIATVLLTHTFIRFMNLIIDYFNRNQLLETQDLLEQASIIEKIEQIHQYFSQQLKQLKLFQGPLGGFEELVQVMEKFKTLVNYSLSNKHDNSSPPEIFLIKENNLSVAISQKAIDDIVRFKDKSVFQALNKVLLKFKLKRIELDNDILEQNAIVQLIKKEYRNRSKEQYSLIFINVLIELLQQQTQFQRNRNLEYPNTIFMSHINYIVQLQRLIQAETKPVQQIINTNIQKQDPKYPNFQKNFDSFLQYLSTKIIPFLFKKVIVYQDQPYLSIVINSGKYSIIVLEFIRYLAEGQNQEMQNYVGESGLLLCILKLLVDLFKSKQILEIVRETNNQNKIKSQTKASFQKAVHNVRTMQLKKKNSSTTDYLLKFLQKRKNSQKQTSTQNEFMQFGIHSTQGDQYGIDVSQAFLKLFAHTIITIAEFNQGSQQNNQKLTFNELSKNRVWQVIIQILTVRTNENQQNSVYTLRLYIFQLILSLLEDPERNPDDFQYIMNLINHKLLEETLTQTYRALIIFNKLDLKDLSTIDSQLTEKYRRELGDNINESLIFDSKMLIKILYQIYKMLNLYATSSLEICQYLKDQKQQCQQGQPQLFKREGDHLVKSAFQFIFNIVGSIEYVNQKDQIEIFHFLKPPMCFFLSEETKLQFLIETIDRSNPASKLASIFDSIPQFMTEMKENMSKYRKSLFFQRLISVAISPNFNHTQLATSITALNIIVLLLISNTAFMKIENEENRISMKYQESHSLALTLCQILLIFMSLLALICQLFFRMSIYYQISCKEVKHTFYNTFVIMFKILQRRDIFQFFLHFVLSVLGTFEPFCFYLQSFCFIYISQTMSSVLEALRLRWQQFLGIFSVLLIILNAYSYIGFRRFATSFQLDVIVHPEDDIHEEELLCDTPAHCFISLVYFGLREGSGLAAHGDIESYHKSSDYYPRFLFDFSFFIIVTLIMINIINGIIIDTFAELRDKQQQNEYDRNNVCVICSLERWEFEKQGLQFHEHVDEVHSLSNYIAFIVHLLQVGKQNMNGIETHIYTKIINRDMSWTPLKQTQQLLDKL</sequence>
<feature type="transmembrane region" description="Helical" evidence="5">
    <location>
        <begin position="1771"/>
        <end position="1796"/>
    </location>
</feature>
<feature type="transmembrane region" description="Helical" evidence="5">
    <location>
        <begin position="1672"/>
        <end position="1692"/>
    </location>
</feature>
<evidence type="ECO:0000259" key="6">
    <source>
        <dbReference type="Pfam" id="PF00520"/>
    </source>
</evidence>
<keyword evidence="4 5" id="KW-0472">Membrane</keyword>
<comment type="subcellular location">
    <subcellularLocation>
        <location evidence="1">Membrane</location>
        <topology evidence="1">Multi-pass membrane protein</topology>
    </subcellularLocation>
</comment>
<name>G7ZUA6_PARTE</name>
<dbReference type="GO" id="GO:0006816">
    <property type="term" value="P:calcium ion transport"/>
    <property type="evidence" value="ECO:0007669"/>
    <property type="project" value="InterPro"/>
</dbReference>
<evidence type="ECO:0000256" key="5">
    <source>
        <dbReference type="SAM" id="Phobius"/>
    </source>
</evidence>
<dbReference type="TCDB" id="1.A.3.2.8">
    <property type="family name" value="the ryanodine-inositol 1,4,5-triphosphate receptor ca(2+) channel (rir-cac) family"/>
</dbReference>
<evidence type="ECO:0000256" key="1">
    <source>
        <dbReference type="ARBA" id="ARBA00004141"/>
    </source>
</evidence>
<feature type="transmembrane region" description="Helical" evidence="5">
    <location>
        <begin position="1712"/>
        <end position="1735"/>
    </location>
</feature>
<feature type="transmembrane region" description="Helical" evidence="5">
    <location>
        <begin position="1816"/>
        <end position="1835"/>
    </location>
</feature>
<comment type="miscellaneous">
    <text evidence="7">The sequence shown here is derived from an EMBL/GenBank/DDBJ third party annotation (TPA) entry.</text>
</comment>
<accession>G7ZUA6</accession>
<dbReference type="Pfam" id="PF00520">
    <property type="entry name" value="Ion_trans"/>
    <property type="match status" value="1"/>
</dbReference>
<protein>
    <submittedName>
        <fullName evidence="7">Calcium-release channel VI-3</fullName>
    </submittedName>
</protein>
<keyword evidence="3 5" id="KW-1133">Transmembrane helix</keyword>
<feature type="transmembrane region" description="Helical" evidence="5">
    <location>
        <begin position="1901"/>
        <end position="1924"/>
    </location>
</feature>
<dbReference type="Gene3D" id="1.10.287.70">
    <property type="match status" value="1"/>
</dbReference>
<dbReference type="GO" id="GO:0016020">
    <property type="term" value="C:membrane"/>
    <property type="evidence" value="ECO:0007669"/>
    <property type="project" value="UniProtKB-SubCell"/>
</dbReference>
<dbReference type="PANTHER" id="PTHR45816">
    <property type="entry name" value="MIR DOMAIN-CONTAINING PROTEIN"/>
    <property type="match status" value="1"/>
</dbReference>
<dbReference type="GO" id="GO:0005216">
    <property type="term" value="F:monoatomic ion channel activity"/>
    <property type="evidence" value="ECO:0007669"/>
    <property type="project" value="InterPro"/>
</dbReference>
<gene>
    <name evidence="7" type="primary">crc-VI-3</name>
</gene>
<dbReference type="InterPro" id="IPR005821">
    <property type="entry name" value="Ion_trans_dom"/>
</dbReference>
<evidence type="ECO:0000256" key="2">
    <source>
        <dbReference type="ARBA" id="ARBA00022692"/>
    </source>
</evidence>
<dbReference type="CDD" id="cd19669">
    <property type="entry name" value="UBR-box"/>
    <property type="match status" value="1"/>
</dbReference>
<evidence type="ECO:0000256" key="4">
    <source>
        <dbReference type="ARBA" id="ARBA00023136"/>
    </source>
</evidence>
<organism evidence="7">
    <name type="scientific">Paramecium tetraurelia</name>
    <dbReference type="NCBI Taxonomy" id="5888"/>
    <lineage>
        <taxon>Eukaryota</taxon>
        <taxon>Sar</taxon>
        <taxon>Alveolata</taxon>
        <taxon>Ciliophora</taxon>
        <taxon>Intramacronucleata</taxon>
        <taxon>Oligohymenophorea</taxon>
        <taxon>Peniculida</taxon>
        <taxon>Parameciidae</taxon>
        <taxon>Paramecium</taxon>
    </lineage>
</organism>
<evidence type="ECO:0000313" key="7">
    <source>
        <dbReference type="EMBL" id="CCC21104.1"/>
    </source>
</evidence>
<dbReference type="PANTHER" id="PTHR45816:SF4">
    <property type="entry name" value="RYR_IP3R HOMOLOGY ASSOCIATED DOMAIN-CONTAINING PROTEIN"/>
    <property type="match status" value="1"/>
</dbReference>
<dbReference type="EMBL" id="FR877777">
    <property type="protein sequence ID" value="CCC21104.1"/>
    <property type="molecule type" value="Genomic_DNA"/>
</dbReference>
<proteinExistence type="predicted"/>
<evidence type="ECO:0000256" key="3">
    <source>
        <dbReference type="ARBA" id="ARBA00022989"/>
    </source>
</evidence>
<keyword evidence="2 5" id="KW-0812">Transmembrane</keyword>
<dbReference type="InterPro" id="IPR015925">
    <property type="entry name" value="Ryanodine_IP3_receptor"/>
</dbReference>
<reference evidence="7" key="1">
    <citation type="journal article" date="2011" name="PLoS ONE">
        <title>Ca2+-release channels related to InsP3 and ryanodine receptors in Paramecium. Genomic expansion, differential positioning and partial transcriptional elimination.</title>
        <authorList>
            <person name="Ladenburger E.M."/>
            <person name="Plattner H."/>
        </authorList>
    </citation>
    <scope>NUCLEOTIDE SEQUENCE</scope>
    <source>
        <strain evidence="7">D4-2</strain>
    </source>
</reference>